<dbReference type="GeneID" id="18841843"/>
<proteinExistence type="inferred from homology"/>
<keyword evidence="7" id="KW-0378">Hydrolase</keyword>
<protein>
    <recommendedName>
        <fullName evidence="5">DNA 3'-5' helicase</fullName>
        <ecNumber evidence="5">5.6.2.4</ecNumber>
    </recommendedName>
</protein>
<dbReference type="EC" id="5.6.2.4" evidence="5"/>
<dbReference type="Proteomes" id="UP000053319">
    <property type="component" value="Unassembled WGS sequence"/>
</dbReference>
<name>R7T0B9_DICSQ</name>
<keyword evidence="2" id="KW-0238">DNA-binding</keyword>
<accession>R7T0B9</accession>
<dbReference type="PANTHER" id="PTHR13710">
    <property type="entry name" value="DNA HELICASE RECQ FAMILY MEMBER"/>
    <property type="match status" value="1"/>
</dbReference>
<evidence type="ECO:0000256" key="5">
    <source>
        <dbReference type="ARBA" id="ARBA00034808"/>
    </source>
</evidence>
<dbReference type="AlphaFoldDB" id="R7T0B9"/>
<dbReference type="GO" id="GO:0003677">
    <property type="term" value="F:DNA binding"/>
    <property type="evidence" value="ECO:0007669"/>
    <property type="project" value="UniProtKB-KW"/>
</dbReference>
<comment type="similarity">
    <text evidence="1">Belongs to the helicase family. RecQ subfamily.</text>
</comment>
<evidence type="ECO:0000313" key="7">
    <source>
        <dbReference type="EMBL" id="EJF60637.1"/>
    </source>
</evidence>
<evidence type="ECO:0000256" key="1">
    <source>
        <dbReference type="ARBA" id="ARBA00005446"/>
    </source>
</evidence>
<dbReference type="GO" id="GO:0000724">
    <property type="term" value="P:double-strand break repair via homologous recombination"/>
    <property type="evidence" value="ECO:0007669"/>
    <property type="project" value="TreeGrafter"/>
</dbReference>
<dbReference type="SMART" id="SM00490">
    <property type="entry name" value="HELICc"/>
    <property type="match status" value="1"/>
</dbReference>
<sequence>MNIDPSTSFYLNLGNDRPNITWEVRYMKAGRPELDELEFLLPTLPNSSRLTKTMVFFDDITASMKARRWFQKRLPAALYPRVRCYNARRGELSKGLVMSQFLKGDIDILLATEAAGMGCDIPDVAKVVQFKAPNSLSTWLQRAGRAGRSASIQARAVLLIQ</sequence>
<comment type="catalytic activity">
    <reaction evidence="4">
        <text>Couples ATP hydrolysis with the unwinding of duplex DNA by translocating in the 3'-5' direction.</text>
        <dbReference type="EC" id="5.6.2.4"/>
    </reaction>
</comment>
<dbReference type="GO" id="GO:0005694">
    <property type="term" value="C:chromosome"/>
    <property type="evidence" value="ECO:0007669"/>
    <property type="project" value="TreeGrafter"/>
</dbReference>
<dbReference type="GO" id="GO:0016787">
    <property type="term" value="F:hydrolase activity"/>
    <property type="evidence" value="ECO:0007669"/>
    <property type="project" value="UniProtKB-KW"/>
</dbReference>
<reference evidence="7 8" key="1">
    <citation type="journal article" date="2012" name="Science">
        <title>The Paleozoic origin of enzymatic lignin decomposition reconstructed from 31 fungal genomes.</title>
        <authorList>
            <person name="Floudas D."/>
            <person name="Binder M."/>
            <person name="Riley R."/>
            <person name="Barry K."/>
            <person name="Blanchette R.A."/>
            <person name="Henrissat B."/>
            <person name="Martinez A.T."/>
            <person name="Otillar R."/>
            <person name="Spatafora J.W."/>
            <person name="Yadav J.S."/>
            <person name="Aerts A."/>
            <person name="Benoit I."/>
            <person name="Boyd A."/>
            <person name="Carlson A."/>
            <person name="Copeland A."/>
            <person name="Coutinho P.M."/>
            <person name="de Vries R.P."/>
            <person name="Ferreira P."/>
            <person name="Findley K."/>
            <person name="Foster B."/>
            <person name="Gaskell J."/>
            <person name="Glotzer D."/>
            <person name="Gorecki P."/>
            <person name="Heitman J."/>
            <person name="Hesse C."/>
            <person name="Hori C."/>
            <person name="Igarashi K."/>
            <person name="Jurgens J.A."/>
            <person name="Kallen N."/>
            <person name="Kersten P."/>
            <person name="Kohler A."/>
            <person name="Kuees U."/>
            <person name="Kumar T.K.A."/>
            <person name="Kuo A."/>
            <person name="LaButti K."/>
            <person name="Larrondo L.F."/>
            <person name="Lindquist E."/>
            <person name="Ling A."/>
            <person name="Lombard V."/>
            <person name="Lucas S."/>
            <person name="Lundell T."/>
            <person name="Martin R."/>
            <person name="McLaughlin D.J."/>
            <person name="Morgenstern I."/>
            <person name="Morin E."/>
            <person name="Murat C."/>
            <person name="Nagy L.G."/>
            <person name="Nolan M."/>
            <person name="Ohm R.A."/>
            <person name="Patyshakuliyeva A."/>
            <person name="Rokas A."/>
            <person name="Ruiz-Duenas F.J."/>
            <person name="Sabat G."/>
            <person name="Salamov A."/>
            <person name="Samejima M."/>
            <person name="Schmutz J."/>
            <person name="Slot J.C."/>
            <person name="St John F."/>
            <person name="Stenlid J."/>
            <person name="Sun H."/>
            <person name="Sun S."/>
            <person name="Syed K."/>
            <person name="Tsang A."/>
            <person name="Wiebenga A."/>
            <person name="Young D."/>
            <person name="Pisabarro A."/>
            <person name="Eastwood D.C."/>
            <person name="Martin F."/>
            <person name="Cullen D."/>
            <person name="Grigoriev I.V."/>
            <person name="Hibbett D.S."/>
        </authorList>
    </citation>
    <scope>NUCLEOTIDE SEQUENCE [LARGE SCALE GENOMIC DNA]</scope>
    <source>
        <strain evidence="7 8">LYAD-421 SS1</strain>
    </source>
</reference>
<feature type="non-terminal residue" evidence="7">
    <location>
        <position position="1"/>
    </location>
</feature>
<dbReference type="KEGG" id="dsq:DICSQDRAFT_38342"/>
<dbReference type="GO" id="GO:0009378">
    <property type="term" value="F:four-way junction helicase activity"/>
    <property type="evidence" value="ECO:0007669"/>
    <property type="project" value="TreeGrafter"/>
</dbReference>
<organism evidence="7 8">
    <name type="scientific">Dichomitus squalens (strain LYAD-421)</name>
    <name type="common">Western red white-rot fungus</name>
    <dbReference type="NCBI Taxonomy" id="732165"/>
    <lineage>
        <taxon>Eukaryota</taxon>
        <taxon>Fungi</taxon>
        <taxon>Dikarya</taxon>
        <taxon>Basidiomycota</taxon>
        <taxon>Agaricomycotina</taxon>
        <taxon>Agaricomycetes</taxon>
        <taxon>Polyporales</taxon>
        <taxon>Polyporaceae</taxon>
        <taxon>Dichomitus</taxon>
    </lineage>
</organism>
<feature type="domain" description="Helicase C-terminal" evidence="6">
    <location>
        <begin position="36"/>
        <end position="161"/>
    </location>
</feature>
<evidence type="ECO:0000313" key="8">
    <source>
        <dbReference type="Proteomes" id="UP000053319"/>
    </source>
</evidence>
<evidence type="ECO:0000259" key="6">
    <source>
        <dbReference type="PROSITE" id="PS51194"/>
    </source>
</evidence>
<dbReference type="Gene3D" id="3.40.50.300">
    <property type="entry name" value="P-loop containing nucleotide triphosphate hydrolases"/>
    <property type="match status" value="1"/>
</dbReference>
<dbReference type="GO" id="GO:0005737">
    <property type="term" value="C:cytoplasm"/>
    <property type="evidence" value="ECO:0007669"/>
    <property type="project" value="TreeGrafter"/>
</dbReference>
<dbReference type="InterPro" id="IPR001650">
    <property type="entry name" value="Helicase_C-like"/>
</dbReference>
<keyword evidence="3" id="KW-0413">Isomerase</keyword>
<dbReference type="InterPro" id="IPR027417">
    <property type="entry name" value="P-loop_NTPase"/>
</dbReference>
<dbReference type="EMBL" id="JH719414">
    <property type="protein sequence ID" value="EJF60637.1"/>
    <property type="molecule type" value="Genomic_DNA"/>
</dbReference>
<evidence type="ECO:0000256" key="3">
    <source>
        <dbReference type="ARBA" id="ARBA00023235"/>
    </source>
</evidence>
<dbReference type="Pfam" id="PF00271">
    <property type="entry name" value="Helicase_C"/>
    <property type="match status" value="1"/>
</dbReference>
<evidence type="ECO:0000256" key="4">
    <source>
        <dbReference type="ARBA" id="ARBA00034617"/>
    </source>
</evidence>
<evidence type="ECO:0000256" key="2">
    <source>
        <dbReference type="ARBA" id="ARBA00023125"/>
    </source>
</evidence>
<dbReference type="SUPFAM" id="SSF52540">
    <property type="entry name" value="P-loop containing nucleoside triphosphate hydrolases"/>
    <property type="match status" value="1"/>
</dbReference>
<gene>
    <name evidence="7" type="ORF">DICSQDRAFT_38342</name>
</gene>
<dbReference type="OMA" id="DYRADEY"/>
<dbReference type="PROSITE" id="PS51194">
    <property type="entry name" value="HELICASE_CTER"/>
    <property type="match status" value="1"/>
</dbReference>
<dbReference type="RefSeq" id="XP_007366474.1">
    <property type="nucleotide sequence ID" value="XM_007366412.1"/>
</dbReference>
<dbReference type="OrthoDB" id="2499463at2759"/>
<dbReference type="PANTHER" id="PTHR13710:SF105">
    <property type="entry name" value="ATP-DEPENDENT DNA HELICASE Q1"/>
    <property type="match status" value="1"/>
</dbReference>
<dbReference type="HOGENOM" id="CLU_001103_19_1_1"/>
<dbReference type="GO" id="GO:0043138">
    <property type="term" value="F:3'-5' DNA helicase activity"/>
    <property type="evidence" value="ECO:0007669"/>
    <property type="project" value="UniProtKB-EC"/>
</dbReference>